<keyword evidence="3" id="KW-1185">Reference proteome</keyword>
<protein>
    <submittedName>
        <fullName evidence="2">Uncharacterized protein</fullName>
    </submittedName>
</protein>
<gene>
    <name evidence="2" type="ORF">FHR20_003756</name>
</gene>
<feature type="compositionally biased region" description="Low complexity" evidence="1">
    <location>
        <begin position="67"/>
        <end position="80"/>
    </location>
</feature>
<dbReference type="PROSITE" id="PS51257">
    <property type="entry name" value="PROKAR_LIPOPROTEIN"/>
    <property type="match status" value="1"/>
</dbReference>
<evidence type="ECO:0000313" key="3">
    <source>
        <dbReference type="Proteomes" id="UP000564677"/>
    </source>
</evidence>
<reference evidence="2 3" key="1">
    <citation type="submission" date="2020-03" db="EMBL/GenBank/DDBJ databases">
        <title>Genomic Encyclopedia of Type Strains, Phase IV (KMG-IV): sequencing the most valuable type-strain genomes for metagenomic binning, comparative biology and taxonomic classification.</title>
        <authorList>
            <person name="Goeker M."/>
        </authorList>
    </citation>
    <scope>NUCLEOTIDE SEQUENCE [LARGE SCALE GENOMIC DNA]</scope>
    <source>
        <strain evidence="2 3">DSM 4733</strain>
    </source>
</reference>
<evidence type="ECO:0000256" key="1">
    <source>
        <dbReference type="SAM" id="MobiDB-lite"/>
    </source>
</evidence>
<evidence type="ECO:0000313" key="2">
    <source>
        <dbReference type="EMBL" id="NIJ66780.1"/>
    </source>
</evidence>
<name>A0A7X5ZX15_9SPHN</name>
<comment type="caution">
    <text evidence="2">The sequence shown here is derived from an EMBL/GenBank/DDBJ whole genome shotgun (WGS) entry which is preliminary data.</text>
</comment>
<dbReference type="Proteomes" id="UP000564677">
    <property type="component" value="Unassembled WGS sequence"/>
</dbReference>
<dbReference type="RefSeq" id="WP_167301088.1">
    <property type="nucleotide sequence ID" value="NZ_JAASQV010000004.1"/>
</dbReference>
<organism evidence="2 3">
    <name type="scientific">Sphingomonas leidyi</name>
    <dbReference type="NCBI Taxonomy" id="68569"/>
    <lineage>
        <taxon>Bacteria</taxon>
        <taxon>Pseudomonadati</taxon>
        <taxon>Pseudomonadota</taxon>
        <taxon>Alphaproteobacteria</taxon>
        <taxon>Sphingomonadales</taxon>
        <taxon>Sphingomonadaceae</taxon>
        <taxon>Sphingomonas</taxon>
    </lineage>
</organism>
<dbReference type="AlphaFoldDB" id="A0A7X5ZX15"/>
<feature type="region of interest" description="Disordered" evidence="1">
    <location>
        <begin position="67"/>
        <end position="112"/>
    </location>
</feature>
<sequence length="112" mass="11734">MKAGRPRLAARRSAMPWLLMLALAGCDRSEPKEGAVIVPTPSVAATPSPVATPIAGLRTADHIERLPNAAPTAPAQAPPAKMQVRKDFTDPPLPAELEDDGGLKPLPPPPPR</sequence>
<accession>A0A7X5ZX15</accession>
<proteinExistence type="predicted"/>
<dbReference type="EMBL" id="JAASQV010000004">
    <property type="protein sequence ID" value="NIJ66780.1"/>
    <property type="molecule type" value="Genomic_DNA"/>
</dbReference>